<dbReference type="EMBL" id="AP018253">
    <property type="protein sequence ID" value="BAZ03361.1"/>
    <property type="molecule type" value="Genomic_DNA"/>
</dbReference>
<dbReference type="CDD" id="cd00093">
    <property type="entry name" value="HTH_XRE"/>
    <property type="match status" value="1"/>
</dbReference>
<keyword evidence="2" id="KW-1185">Reference proteome</keyword>
<evidence type="ECO:0000313" key="1">
    <source>
        <dbReference type="EMBL" id="BAZ03361.1"/>
    </source>
</evidence>
<organism evidence="1 2">
    <name type="scientific">Tolypothrix tenuis PCC 7101</name>
    <dbReference type="NCBI Taxonomy" id="231146"/>
    <lineage>
        <taxon>Bacteria</taxon>
        <taxon>Bacillati</taxon>
        <taxon>Cyanobacteriota</taxon>
        <taxon>Cyanophyceae</taxon>
        <taxon>Nostocales</taxon>
        <taxon>Tolypothrichaceae</taxon>
        <taxon>Tolypothrix</taxon>
    </lineage>
</organism>
<keyword evidence="1" id="KW-0614">Plasmid</keyword>
<gene>
    <name evidence="1" type="ORF">NIES37_73740</name>
</gene>
<dbReference type="GO" id="GO:0003677">
    <property type="term" value="F:DNA binding"/>
    <property type="evidence" value="ECO:0007669"/>
    <property type="project" value="InterPro"/>
</dbReference>
<dbReference type="AlphaFoldDB" id="A0A1Z4NCA7"/>
<proteinExistence type="predicted"/>
<sequence>MANSARIKNNYESFYVEDLCSLVGLVKKTAPVTKPPLFQTTDDAPVMTSHPYLSGAQACLGKTLWDDIEGVPCFRRFFGQGFIEHNIIKENPETNRIELVAGNAAWEIIQKFNPEVAYMFLVFASCATDLEQPWSGAFTIKGTDLVKTFGWSNRTDLSLGNKLKKLGILAQQVAHLSITINELDLKRMKYSAEIQAMWRLKLRYEGDVSPTVEHNQPNKVSNETDEPTELFITVGANDWVRPFQDLENYRSLYEYGLLAKSTLQINPYHNPMAAKLAVFLTIMSRIKIDGEYKVGTLLKRIGYLSEIQLQELQSTSNRYKRKELIEQWDNALLTLQDLGWQISFDLVTYPESIQPIWVLPEDKNIEGQRRPNGWLNIWLEAKVIIKPTVKIQEKLEAINAPALPVSKPKPYSETNLKTVLTESKDSHTNKQKTTAVEDSQKLIPGWALEEALKLRGWTKSHLAEQLGLQKSLPGKWCNGTRKIQPLHLKLLWEWLAPELNQIMSE</sequence>
<reference evidence="1 2" key="1">
    <citation type="submission" date="2017-06" db="EMBL/GenBank/DDBJ databases">
        <title>Genome sequencing of cyanobaciteial culture collection at National Institute for Environmental Studies (NIES).</title>
        <authorList>
            <person name="Hirose Y."/>
            <person name="Shimura Y."/>
            <person name="Fujisawa T."/>
            <person name="Nakamura Y."/>
            <person name="Kawachi M."/>
        </authorList>
    </citation>
    <scope>NUCLEOTIDE SEQUENCE [LARGE SCALE GENOMIC DNA]</scope>
    <source>
        <strain evidence="1 2">NIES-37</strain>
        <plasmid evidence="2">Plasmid5 dna</plasmid>
    </source>
</reference>
<evidence type="ECO:0000313" key="2">
    <source>
        <dbReference type="Proteomes" id="UP000218785"/>
    </source>
</evidence>
<dbReference type="InterPro" id="IPR010982">
    <property type="entry name" value="Lambda_DNA-bd_dom_sf"/>
</dbReference>
<name>A0A1Z4NCA7_9CYAN</name>
<dbReference type="SUPFAM" id="SSF47413">
    <property type="entry name" value="lambda repressor-like DNA-binding domains"/>
    <property type="match status" value="1"/>
</dbReference>
<accession>A0A1Z4NCA7</accession>
<protein>
    <recommendedName>
        <fullName evidence="3">HTH cro/C1-type domain-containing protein</fullName>
    </recommendedName>
</protein>
<dbReference type="InterPro" id="IPR001387">
    <property type="entry name" value="Cro/C1-type_HTH"/>
</dbReference>
<dbReference type="Proteomes" id="UP000218785">
    <property type="component" value="Plasmid plasmid5"/>
</dbReference>
<dbReference type="RefSeq" id="WP_096585737.1">
    <property type="nucleotide sequence ID" value="NZ_CAWNJS010000006.1"/>
</dbReference>
<dbReference type="KEGG" id="ttq:NIES37_73740"/>
<evidence type="ECO:0008006" key="3">
    <source>
        <dbReference type="Google" id="ProtNLM"/>
    </source>
</evidence>
<geneLocation type="plasmid" evidence="2">
    <name>Plasmid5 dna</name>
</geneLocation>